<feature type="domain" description="NB-ARC" evidence="8">
    <location>
        <begin position="955"/>
        <end position="1052"/>
    </location>
</feature>
<dbReference type="Pfam" id="PF00560">
    <property type="entry name" value="LRR_1"/>
    <property type="match status" value="2"/>
</dbReference>
<dbReference type="Gene3D" id="3.40.50.300">
    <property type="entry name" value="P-loop containing nucleotide triphosphate hydrolases"/>
    <property type="match status" value="1"/>
</dbReference>
<dbReference type="Gene3D" id="3.80.10.10">
    <property type="entry name" value="Ribonuclease Inhibitor"/>
    <property type="match status" value="4"/>
</dbReference>
<reference evidence="12" key="1">
    <citation type="submission" date="2025-08" db="UniProtKB">
        <authorList>
            <consortium name="RefSeq"/>
        </authorList>
    </citation>
    <scope>IDENTIFICATION</scope>
    <source>
        <tissue evidence="12">Seedling</tissue>
    </source>
</reference>
<dbReference type="RefSeq" id="XP_060672726.1">
    <property type="nucleotide sequence ID" value="XM_060816743.1"/>
</dbReference>
<evidence type="ECO:0000256" key="6">
    <source>
        <dbReference type="ARBA" id="ARBA00023136"/>
    </source>
</evidence>
<sequence>MDFLPLLHLLLSITTCFASFGQPLCHNDDSVALLEFKNSFNLDKFASTNHFAYPKVSSWRVEENRDCCSWDGVECNTDTGRVVALDLTSSFLHGSINSTSSLFKLSQLQRLNLADNDFNFSHIPFKMGHLSRLTNLNLSHSSFYGQVPFEISRLSNLSLLDLSSNDLELKSPNLSRLVRKLRNLKQLHLNYVDISSTVPSFLSNFSSLTSLLLDGCSLHSEFPNGIFQIPHLQVLDLQNNPHLMGYLPEFHSNSSLEVLLLHNTGFSGKIPSSIENLHFLHQLDFRACRLSGLVPSSLGKLTKLTSLELSGNNFEGNQFPSFLQNLTQLTKLWLKECQLIGEIPAWLGNLTQLTDVGLHVNNMHGHIPSSLGKLTRLTNLNLVENNFEGQIPSFLQNLTQLTVLWLGDNQFNGEIPSWFETFTHLTQLNLGMNKFHGLIPSSLGRLTSLIELDLQQNKFVGQIPSFLRNLTNLIYLSLQDNELSGSLYFDMFCGLKNPSSLKLLDFSNNHLTGMLPQCFENLNNSPLMFLKMSNNRFHGNIPQICAHGSNLRMIDLSHNQFQGPLPHMLANCLMLEVLNLGNNRFDDVFPSWLGTLPNLRLLILRSNNLHGVIRKHSNYGFSSLHVFDLSNNSLTGKLPSEFFKNLKAMRFRDAANSSYLVANLDYFSEAISWNGDIAFSITITNKGRVMQYEKIQEIFAVIDLSSNRFEGSIPESLGILQGLHVLNLSNNILTGKIPSSLGNITELESLDLSNNKLSGQIPLQLGQLTFLGEFKVAHNHLTGPIPQLNQLNTFDVSSYEGNIGLCGIPLPKKCGSSIPPSRFEDEQDSGSALVFDWITILPGYVSGLVIGVVIGQIYATKKHDWFVKTFGQWKQKRKRRKMQRWLTSFVKKNVDYDLLNKLKFKLSSLDKVLDDAEKKQLSDPAVRKWLNELKYTYYNTEDLVYEINTEALRCEIDGMGGLGKTTLARLAYNDVQVNNLFDIKVWIIVSDEFDVLDLTKRILKEINPPTSSIDIEELYSFQLELKKVLKDKKFLLVLDDVWNRNYDRWNALRTSL</sequence>
<dbReference type="InterPro" id="IPR032675">
    <property type="entry name" value="LRR_dom_sf"/>
</dbReference>
<feature type="signal peptide" evidence="7">
    <location>
        <begin position="1"/>
        <end position="18"/>
    </location>
</feature>
<evidence type="ECO:0000259" key="8">
    <source>
        <dbReference type="Pfam" id="PF00931"/>
    </source>
</evidence>
<organism evidence="11 12">
    <name type="scientific">Ziziphus jujuba</name>
    <name type="common">Chinese jujube</name>
    <name type="synonym">Ziziphus sativa</name>
    <dbReference type="NCBI Taxonomy" id="326968"/>
    <lineage>
        <taxon>Eukaryota</taxon>
        <taxon>Viridiplantae</taxon>
        <taxon>Streptophyta</taxon>
        <taxon>Embryophyta</taxon>
        <taxon>Tracheophyta</taxon>
        <taxon>Spermatophyta</taxon>
        <taxon>Magnoliopsida</taxon>
        <taxon>eudicotyledons</taxon>
        <taxon>Gunneridae</taxon>
        <taxon>Pentapetalae</taxon>
        <taxon>rosids</taxon>
        <taxon>fabids</taxon>
        <taxon>Rosales</taxon>
        <taxon>Rhamnaceae</taxon>
        <taxon>Paliureae</taxon>
        <taxon>Ziziphus</taxon>
    </lineage>
</organism>
<dbReference type="PANTHER" id="PTHR48060:SF21">
    <property type="entry name" value="L DOMAIN-LIKE PROTEIN"/>
    <property type="match status" value="1"/>
</dbReference>
<keyword evidence="2" id="KW-0812">Transmembrane</keyword>
<dbReference type="InterPro" id="IPR001611">
    <property type="entry name" value="Leu-rich_rpt"/>
</dbReference>
<dbReference type="GeneID" id="132803535"/>
<evidence type="ECO:0000256" key="2">
    <source>
        <dbReference type="ARBA" id="ARBA00022692"/>
    </source>
</evidence>
<dbReference type="Pfam" id="PF00931">
    <property type="entry name" value="NB-ARC"/>
    <property type="match status" value="1"/>
</dbReference>
<evidence type="ECO:0000259" key="9">
    <source>
        <dbReference type="Pfam" id="PF08263"/>
    </source>
</evidence>
<evidence type="ECO:0000256" key="4">
    <source>
        <dbReference type="ARBA" id="ARBA00022737"/>
    </source>
</evidence>
<dbReference type="SUPFAM" id="SSF52058">
    <property type="entry name" value="L domain-like"/>
    <property type="match status" value="2"/>
</dbReference>
<keyword evidence="1" id="KW-0433">Leucine-rich repeat</keyword>
<dbReference type="PRINTS" id="PR00019">
    <property type="entry name" value="LEURICHRPT"/>
</dbReference>
<keyword evidence="5" id="KW-1133">Transmembrane helix</keyword>
<accession>A0ABM4A7M5</accession>
<dbReference type="PANTHER" id="PTHR48060">
    <property type="entry name" value="DNA DAMAGE-REPAIR/TOLERATION PROTEIN DRT100"/>
    <property type="match status" value="1"/>
</dbReference>
<proteinExistence type="predicted"/>
<evidence type="ECO:0000259" key="10">
    <source>
        <dbReference type="Pfam" id="PF23598"/>
    </source>
</evidence>
<protein>
    <submittedName>
        <fullName evidence="12">Receptor-like protein 9DC3</fullName>
    </submittedName>
</protein>
<dbReference type="Pfam" id="PF08263">
    <property type="entry name" value="LRRNT_2"/>
    <property type="match status" value="1"/>
</dbReference>
<dbReference type="InterPro" id="IPR013210">
    <property type="entry name" value="LRR_N_plant-typ"/>
</dbReference>
<dbReference type="PRINTS" id="PR00364">
    <property type="entry name" value="DISEASERSIST"/>
</dbReference>
<keyword evidence="3 7" id="KW-0732">Signal</keyword>
<dbReference type="InterPro" id="IPR055414">
    <property type="entry name" value="LRR_R13L4/SHOC2-like"/>
</dbReference>
<dbReference type="SUPFAM" id="SSF52047">
    <property type="entry name" value="RNI-like"/>
    <property type="match status" value="1"/>
</dbReference>
<dbReference type="SMART" id="SM00369">
    <property type="entry name" value="LRR_TYP"/>
    <property type="match status" value="12"/>
</dbReference>
<dbReference type="InterPro" id="IPR003591">
    <property type="entry name" value="Leu-rich_rpt_typical-subtyp"/>
</dbReference>
<evidence type="ECO:0000313" key="11">
    <source>
        <dbReference type="Proteomes" id="UP001652623"/>
    </source>
</evidence>
<name>A0ABM4A7M5_ZIZJJ</name>
<evidence type="ECO:0000256" key="5">
    <source>
        <dbReference type="ARBA" id="ARBA00022989"/>
    </source>
</evidence>
<feature type="domain" description="Leucine-rich repeat-containing N-terminal plant-type" evidence="9">
    <location>
        <begin position="26"/>
        <end position="76"/>
    </location>
</feature>
<dbReference type="Proteomes" id="UP001652623">
    <property type="component" value="Chromosome 4"/>
</dbReference>
<evidence type="ECO:0000256" key="3">
    <source>
        <dbReference type="ARBA" id="ARBA00022729"/>
    </source>
</evidence>
<dbReference type="SUPFAM" id="SSF52540">
    <property type="entry name" value="P-loop containing nucleoside triphosphate hydrolases"/>
    <property type="match status" value="1"/>
</dbReference>
<keyword evidence="4" id="KW-0677">Repeat</keyword>
<feature type="chain" id="PRO_5045586541" evidence="7">
    <location>
        <begin position="19"/>
        <end position="1056"/>
    </location>
</feature>
<dbReference type="Pfam" id="PF23598">
    <property type="entry name" value="LRR_14"/>
    <property type="match status" value="1"/>
</dbReference>
<dbReference type="SMART" id="SM00365">
    <property type="entry name" value="LRR_SD22"/>
    <property type="match status" value="6"/>
</dbReference>
<keyword evidence="11" id="KW-1185">Reference proteome</keyword>
<dbReference type="Pfam" id="PF13855">
    <property type="entry name" value="LRR_8"/>
    <property type="match status" value="2"/>
</dbReference>
<keyword evidence="6" id="KW-0472">Membrane</keyword>
<dbReference type="InterPro" id="IPR027417">
    <property type="entry name" value="P-loop_NTPase"/>
</dbReference>
<evidence type="ECO:0000256" key="1">
    <source>
        <dbReference type="ARBA" id="ARBA00022614"/>
    </source>
</evidence>
<evidence type="ECO:0000313" key="12">
    <source>
        <dbReference type="RefSeq" id="XP_060672726.1"/>
    </source>
</evidence>
<evidence type="ECO:0000256" key="7">
    <source>
        <dbReference type="SAM" id="SignalP"/>
    </source>
</evidence>
<dbReference type="InterPro" id="IPR053211">
    <property type="entry name" value="DNA_repair-toleration"/>
</dbReference>
<feature type="domain" description="Disease resistance R13L4/SHOC-2-like LRR" evidence="10">
    <location>
        <begin position="230"/>
        <end position="458"/>
    </location>
</feature>
<dbReference type="InterPro" id="IPR002182">
    <property type="entry name" value="NB-ARC"/>
</dbReference>
<gene>
    <name evidence="12" type="primary">LOC132803535</name>
</gene>